<dbReference type="RefSeq" id="WP_009949862.1">
    <property type="nucleotide sequence ID" value="NZ_BAAAGS010000075.1"/>
</dbReference>
<sequence>MDVAAGNAELDPHLEAVRASVRAGFRFRHLPDADDVHALQGFRVLSGAMDVYLARAADDALGARYRLEDLQGPSPAALWHRHGTVAEVVTALLELPEHGTPKAPKLAHARPDGLWVPHGANP</sequence>
<gene>
    <name evidence="1" type="ORF">GCM10009533_64180</name>
</gene>
<reference evidence="2" key="1">
    <citation type="journal article" date="2019" name="Int. J. Syst. Evol. Microbiol.">
        <title>The Global Catalogue of Microorganisms (GCM) 10K type strain sequencing project: providing services to taxonomists for standard genome sequencing and annotation.</title>
        <authorList>
            <consortium name="The Broad Institute Genomics Platform"/>
            <consortium name="The Broad Institute Genome Sequencing Center for Infectious Disease"/>
            <person name="Wu L."/>
            <person name="Ma J."/>
        </authorList>
    </citation>
    <scope>NUCLEOTIDE SEQUENCE [LARGE SCALE GENOMIC DNA]</scope>
    <source>
        <strain evidence="2">JCM 10303</strain>
    </source>
</reference>
<evidence type="ECO:0000313" key="1">
    <source>
        <dbReference type="EMBL" id="GAA0557811.1"/>
    </source>
</evidence>
<keyword evidence="2" id="KW-1185">Reference proteome</keyword>
<proteinExistence type="predicted"/>
<organism evidence="1 2">
    <name type="scientific">Saccharopolyspora erythraea</name>
    <name type="common">Streptomyces erythraeus</name>
    <dbReference type="NCBI Taxonomy" id="1836"/>
    <lineage>
        <taxon>Bacteria</taxon>
        <taxon>Bacillati</taxon>
        <taxon>Actinomycetota</taxon>
        <taxon>Actinomycetes</taxon>
        <taxon>Pseudonocardiales</taxon>
        <taxon>Pseudonocardiaceae</taxon>
        <taxon>Saccharopolyspora</taxon>
    </lineage>
</organism>
<accession>A0ABP3P6W5</accession>
<comment type="caution">
    <text evidence="1">The sequence shown here is derived from an EMBL/GenBank/DDBJ whole genome shotgun (WGS) entry which is preliminary data.</text>
</comment>
<dbReference type="Proteomes" id="UP001500729">
    <property type="component" value="Unassembled WGS sequence"/>
</dbReference>
<protein>
    <submittedName>
        <fullName evidence="1">Uncharacterized protein</fullName>
    </submittedName>
</protein>
<dbReference type="EMBL" id="BAAAGS010000075">
    <property type="protein sequence ID" value="GAA0557811.1"/>
    <property type="molecule type" value="Genomic_DNA"/>
</dbReference>
<evidence type="ECO:0000313" key="2">
    <source>
        <dbReference type="Proteomes" id="UP001500729"/>
    </source>
</evidence>
<name>A0ABP3P6W5_SACER</name>